<proteinExistence type="predicted"/>
<dbReference type="EMBL" id="JAEACU010000007">
    <property type="protein sequence ID" value="KAH7521333.1"/>
    <property type="molecule type" value="Genomic_DNA"/>
</dbReference>
<evidence type="ECO:0000313" key="1">
    <source>
        <dbReference type="EMBL" id="KAH7521333.1"/>
    </source>
</evidence>
<comment type="caution">
    <text evidence="1">The sequence shown here is derived from an EMBL/GenBank/DDBJ whole genome shotgun (WGS) entry which is preliminary data.</text>
</comment>
<dbReference type="AlphaFoldDB" id="A0A978V1V0"/>
<protein>
    <submittedName>
        <fullName evidence="1">Uncharacterized protein</fullName>
    </submittedName>
</protein>
<evidence type="ECO:0000313" key="2">
    <source>
        <dbReference type="Proteomes" id="UP000813462"/>
    </source>
</evidence>
<name>A0A978V1V0_ZIZJJ</name>
<organism evidence="1 2">
    <name type="scientific">Ziziphus jujuba var. spinosa</name>
    <dbReference type="NCBI Taxonomy" id="714518"/>
    <lineage>
        <taxon>Eukaryota</taxon>
        <taxon>Viridiplantae</taxon>
        <taxon>Streptophyta</taxon>
        <taxon>Embryophyta</taxon>
        <taxon>Tracheophyta</taxon>
        <taxon>Spermatophyta</taxon>
        <taxon>Magnoliopsida</taxon>
        <taxon>eudicotyledons</taxon>
        <taxon>Gunneridae</taxon>
        <taxon>Pentapetalae</taxon>
        <taxon>rosids</taxon>
        <taxon>fabids</taxon>
        <taxon>Rosales</taxon>
        <taxon>Rhamnaceae</taxon>
        <taxon>Paliureae</taxon>
        <taxon>Ziziphus</taxon>
    </lineage>
</organism>
<reference evidence="1" key="1">
    <citation type="journal article" date="2021" name="Front. Plant Sci.">
        <title>Chromosome-Scale Genome Assembly for Chinese Sour Jujube and Insights Into Its Genome Evolution and Domestication Signature.</title>
        <authorList>
            <person name="Shen L.-Y."/>
            <person name="Luo H."/>
            <person name="Wang X.-L."/>
            <person name="Wang X.-M."/>
            <person name="Qiu X.-J."/>
            <person name="Liu H."/>
            <person name="Zhou S.-S."/>
            <person name="Jia K.-H."/>
            <person name="Nie S."/>
            <person name="Bao Y.-T."/>
            <person name="Zhang R.-G."/>
            <person name="Yun Q.-Z."/>
            <person name="Chai Y.-H."/>
            <person name="Lu J.-Y."/>
            <person name="Li Y."/>
            <person name="Zhao S.-W."/>
            <person name="Mao J.-F."/>
            <person name="Jia S.-G."/>
            <person name="Mao Y.-M."/>
        </authorList>
    </citation>
    <scope>NUCLEOTIDE SEQUENCE</scope>
    <source>
        <strain evidence="1">AT0</strain>
        <tissue evidence="1">Leaf</tissue>
    </source>
</reference>
<dbReference type="PANTHER" id="PTHR46477:SF15">
    <property type="entry name" value="CYSTEINE_HISTIDINE-RICH C1 DOMAIN PROTEIN"/>
    <property type="match status" value="1"/>
</dbReference>
<accession>A0A978V1V0</accession>
<sequence>MYSRETLIGIKDWSYVSSSEEFCYNIACVKDFVLEKRTNGYFDGSNDNDSAQTSNTVLMQIASPSNYEVAQRGGFGSKAKKFWKIVKMVLKFIISTNFDDPTGRIAIIVEALVSQC</sequence>
<dbReference type="PANTHER" id="PTHR46477">
    <property type="entry name" value="CYSTEINE/HISTIDINE-RICH C1 DOMAIN FAMILY PROTEIN"/>
    <property type="match status" value="1"/>
</dbReference>
<dbReference type="Proteomes" id="UP000813462">
    <property type="component" value="Unassembled WGS sequence"/>
</dbReference>
<gene>
    <name evidence="1" type="ORF">FEM48_Zijuj07G0021800</name>
</gene>